<keyword evidence="2" id="KW-0378">Hydrolase</keyword>
<evidence type="ECO:0000256" key="2">
    <source>
        <dbReference type="ARBA" id="ARBA00022801"/>
    </source>
</evidence>
<dbReference type="SUPFAM" id="SSF52540">
    <property type="entry name" value="P-loop containing nucleoside triphosphate hydrolases"/>
    <property type="match status" value="1"/>
</dbReference>
<dbReference type="PROSITE" id="PS51194">
    <property type="entry name" value="HELICASE_CTER"/>
    <property type="match status" value="1"/>
</dbReference>
<organism evidence="6 7">
    <name type="scientific">Nocardia brasiliensis (strain ATCC 700358 / HUJEG-1)</name>
    <dbReference type="NCBI Taxonomy" id="1133849"/>
    <lineage>
        <taxon>Bacteria</taxon>
        <taxon>Bacillati</taxon>
        <taxon>Actinomycetota</taxon>
        <taxon>Actinomycetes</taxon>
        <taxon>Mycobacteriales</taxon>
        <taxon>Nocardiaceae</taxon>
        <taxon>Nocardia</taxon>
    </lineage>
</organism>
<dbReference type="EMBL" id="CP003876">
    <property type="protein sequence ID" value="AFT98763.1"/>
    <property type="molecule type" value="Genomic_DNA"/>
</dbReference>
<evidence type="ECO:0000313" key="6">
    <source>
        <dbReference type="EMBL" id="AFT98763.1"/>
    </source>
</evidence>
<name>K0EP56_NOCB7</name>
<evidence type="ECO:0000256" key="4">
    <source>
        <dbReference type="ARBA" id="ARBA00022840"/>
    </source>
</evidence>
<dbReference type="STRING" id="1133849.O3I_004005"/>
<dbReference type="InterPro" id="IPR050615">
    <property type="entry name" value="ATP-dep_DNA_Helicase"/>
</dbReference>
<dbReference type="AlphaFoldDB" id="K0EP56"/>
<keyword evidence="3" id="KW-0347">Helicase</keyword>
<reference evidence="6 7" key="1">
    <citation type="journal article" date="2012" name="J. Bacteriol.">
        <title>Complete genome sequence of Nocardia brasiliensis HUJEG-1.</title>
        <authorList>
            <person name="Vera-Cabrera L."/>
            <person name="Ortiz-Lopez R."/>
            <person name="Elizondo-Gonzalez R."/>
            <person name="Perez-Maya A.A."/>
            <person name="Ocampo-Candiani J."/>
        </authorList>
    </citation>
    <scope>NUCLEOTIDE SEQUENCE [LARGE SCALE GENOMIC DNA]</scope>
    <source>
        <strain evidence="7">ATCC 700358</strain>
    </source>
</reference>
<keyword evidence="4" id="KW-0067">ATP-binding</keyword>
<dbReference type="PANTHER" id="PTHR11274:SF0">
    <property type="entry name" value="GENERAL TRANSCRIPTION AND DNA REPAIR FACTOR IIH HELICASE SUBUNIT XPB"/>
    <property type="match status" value="1"/>
</dbReference>
<gene>
    <name evidence="6" type="ORF">O3I_004005</name>
</gene>
<protein>
    <submittedName>
        <fullName evidence="6">Type III restriction protein res subunit</fullName>
    </submittedName>
</protein>
<dbReference type="KEGG" id="nbr:O3I_004005"/>
<evidence type="ECO:0000313" key="7">
    <source>
        <dbReference type="Proteomes" id="UP000006304"/>
    </source>
</evidence>
<dbReference type="GO" id="GO:0004386">
    <property type="term" value="F:helicase activity"/>
    <property type="evidence" value="ECO:0007669"/>
    <property type="project" value="UniProtKB-KW"/>
</dbReference>
<feature type="domain" description="Helicase C-terminal" evidence="5">
    <location>
        <begin position="83"/>
        <end position="243"/>
    </location>
</feature>
<sequence length="275" mass="31673">MISINIKQAIYEYKALVPYDYMPSQIELTDEETKKYRLISQKIATAFTGGDDQAAEAHIRARTRLIQHATNKQRCLRELMASGLKDQTHQIIYIAEGRDPESDFFQLDETDRMLREEFGMRVERYYGETDSGRREVLQSRLASGDVQALLAMKCLDEGVDIPSARIGIITASTQNPRQFVQRRGRLLRRDPENPKSHAMIYDFIVMPPRPDGELSDSEKRLIGAELSRAAELAEAARNREVLYAVISWAYEYGLHPTDYTWMNLTDDGEMEEWVQ</sequence>
<dbReference type="Pfam" id="PF00271">
    <property type="entry name" value="Helicase_C"/>
    <property type="match status" value="1"/>
</dbReference>
<evidence type="ECO:0000259" key="5">
    <source>
        <dbReference type="PROSITE" id="PS51194"/>
    </source>
</evidence>
<dbReference type="InterPro" id="IPR027417">
    <property type="entry name" value="P-loop_NTPase"/>
</dbReference>
<dbReference type="InterPro" id="IPR001650">
    <property type="entry name" value="Helicase_C-like"/>
</dbReference>
<evidence type="ECO:0000256" key="3">
    <source>
        <dbReference type="ARBA" id="ARBA00022806"/>
    </source>
</evidence>
<keyword evidence="1" id="KW-0547">Nucleotide-binding</keyword>
<dbReference type="Gene3D" id="3.40.50.300">
    <property type="entry name" value="P-loop containing nucleotide triphosphate hydrolases"/>
    <property type="match status" value="1"/>
</dbReference>
<dbReference type="PANTHER" id="PTHR11274">
    <property type="entry name" value="RAD25/XP-B DNA REPAIR HELICASE"/>
    <property type="match status" value="1"/>
</dbReference>
<dbReference type="SMART" id="SM00490">
    <property type="entry name" value="HELICc"/>
    <property type="match status" value="1"/>
</dbReference>
<evidence type="ECO:0000256" key="1">
    <source>
        <dbReference type="ARBA" id="ARBA00022741"/>
    </source>
</evidence>
<proteinExistence type="predicted"/>
<dbReference type="eggNOG" id="COG1061">
    <property type="taxonomic scope" value="Bacteria"/>
</dbReference>
<keyword evidence="7" id="KW-1185">Reference proteome</keyword>
<dbReference type="HOGENOM" id="CLU_088221_0_0_11"/>
<accession>K0EP56</accession>
<dbReference type="Proteomes" id="UP000006304">
    <property type="component" value="Chromosome"/>
</dbReference>
<dbReference type="GO" id="GO:0016787">
    <property type="term" value="F:hydrolase activity"/>
    <property type="evidence" value="ECO:0007669"/>
    <property type="project" value="UniProtKB-KW"/>
</dbReference>
<dbReference type="GO" id="GO:0005524">
    <property type="term" value="F:ATP binding"/>
    <property type="evidence" value="ECO:0007669"/>
    <property type="project" value="UniProtKB-KW"/>
</dbReference>